<dbReference type="GeneID" id="23113096"/>
<reference evidence="1" key="1">
    <citation type="submission" date="2019-11" db="EMBL/GenBank/DDBJ databases">
        <authorList>
            <person name="Feng L."/>
        </authorList>
    </citation>
    <scope>NUCLEOTIDE SEQUENCE</scope>
    <source>
        <strain evidence="1">CbolteaeLFYP116</strain>
    </source>
</reference>
<dbReference type="RefSeq" id="WP_002575292.1">
    <property type="nucleotide sequence ID" value="NZ_BAABZS010000001.1"/>
</dbReference>
<sequence>MQKVYAAKEKDIAVKYDANGFYMEELLPGTYRGGVCNYKCYLRAGSEISPRIYGEDMVVLMFGKGRGYIKTKDCLNKITEIAFYVPDFQRQPYVIHAFENMEFVYSVIKMNQWDKELYAECHTRLPFFTLISDAVIYDQDCKGPDTTSWWILSAGQLGRIMLGVVRGVGGGTVEKGHPRVAQWNYCVGNSDFLLTVEDAPAIEHKSGDWSYIPAGFDHSLVAEPGKEVFYIWFEHHIKEKDFCFTPDPEQDSVQVQ</sequence>
<dbReference type="Gene3D" id="2.60.120.10">
    <property type="entry name" value="Jelly Rolls"/>
    <property type="match status" value="1"/>
</dbReference>
<dbReference type="SUPFAM" id="SSF51182">
    <property type="entry name" value="RmlC-like cupins"/>
    <property type="match status" value="1"/>
</dbReference>
<dbReference type="InterPro" id="IPR014710">
    <property type="entry name" value="RmlC-like_jellyroll"/>
</dbReference>
<name>A0A6N2XF87_9FIRM</name>
<organism evidence="1">
    <name type="scientific">Enterocloster bolteae</name>
    <dbReference type="NCBI Taxonomy" id="208479"/>
    <lineage>
        <taxon>Bacteria</taxon>
        <taxon>Bacillati</taxon>
        <taxon>Bacillota</taxon>
        <taxon>Clostridia</taxon>
        <taxon>Lachnospirales</taxon>
        <taxon>Lachnospiraceae</taxon>
        <taxon>Enterocloster</taxon>
    </lineage>
</organism>
<dbReference type="InterPro" id="IPR011051">
    <property type="entry name" value="RmlC_Cupin_sf"/>
</dbReference>
<dbReference type="AlphaFoldDB" id="A0A6N2XF87"/>
<accession>A0A6N2XF87</accession>
<dbReference type="EMBL" id="CACRTF010000017">
    <property type="protein sequence ID" value="VYT52994.1"/>
    <property type="molecule type" value="Genomic_DNA"/>
</dbReference>
<dbReference type="CDD" id="cd02208">
    <property type="entry name" value="cupin_RmlC-like"/>
    <property type="match status" value="1"/>
</dbReference>
<proteinExistence type="predicted"/>
<evidence type="ECO:0008006" key="2">
    <source>
        <dbReference type="Google" id="ProtNLM"/>
    </source>
</evidence>
<evidence type="ECO:0000313" key="1">
    <source>
        <dbReference type="EMBL" id="VYT52994.1"/>
    </source>
</evidence>
<protein>
    <recommendedName>
        <fullName evidence="2">Cupin domain-containing protein</fullName>
    </recommendedName>
</protein>
<gene>
    <name evidence="1" type="ORF">CBLFYP116_05056</name>
</gene>